<dbReference type="RefSeq" id="WP_213808871.1">
    <property type="nucleotide sequence ID" value="NZ_JAAMFK010000003.1"/>
</dbReference>
<sequence>MSQHLKIKNAYRLFLVIIGTIGLMVNTQFQASSLLYYTTLSNLLCLLYFAYLLIVKKGEKANFKGAVTLAITVTMLIYWCILAPYSFNVHGFTEYFGALMVHLFVPLMVILDWVFFDEKGRFSKKAPIFWLAIPLTYYAFTVIAATFKVVYPLTNTHYPYYFIDSNMYGWPTVFRNVIVLTLFFLILGYGFYRLDKKLGKK</sequence>
<feature type="transmembrane region" description="Helical" evidence="1">
    <location>
        <begin position="173"/>
        <end position="192"/>
    </location>
</feature>
<protein>
    <recommendedName>
        <fullName evidence="4">Integral membrane protein</fullName>
    </recommendedName>
</protein>
<comment type="caution">
    <text evidence="2">The sequence shown here is derived from an EMBL/GenBank/DDBJ whole genome shotgun (WGS) entry which is preliminary data.</text>
</comment>
<dbReference type="NCBIfam" id="NF038065">
    <property type="entry name" value="Pr6Pr"/>
    <property type="match status" value="1"/>
</dbReference>
<evidence type="ECO:0008006" key="4">
    <source>
        <dbReference type="Google" id="ProtNLM"/>
    </source>
</evidence>
<keyword evidence="1" id="KW-0812">Transmembrane</keyword>
<keyword evidence="1" id="KW-0472">Membrane</keyword>
<feature type="transmembrane region" description="Helical" evidence="1">
    <location>
        <begin position="128"/>
        <end position="153"/>
    </location>
</feature>
<organism evidence="2 3">
    <name type="scientific">Fructobacillus broussonetiae</name>
    <dbReference type="NCBI Taxonomy" id="2713173"/>
    <lineage>
        <taxon>Bacteria</taxon>
        <taxon>Bacillati</taxon>
        <taxon>Bacillota</taxon>
        <taxon>Bacilli</taxon>
        <taxon>Lactobacillales</taxon>
        <taxon>Lactobacillaceae</taxon>
        <taxon>Fructobacillus</taxon>
    </lineage>
</organism>
<evidence type="ECO:0000313" key="2">
    <source>
        <dbReference type="EMBL" id="MBS9338589.1"/>
    </source>
</evidence>
<dbReference type="Proteomes" id="UP001519504">
    <property type="component" value="Unassembled WGS sequence"/>
</dbReference>
<feature type="transmembrane region" description="Helical" evidence="1">
    <location>
        <begin position="99"/>
        <end position="116"/>
    </location>
</feature>
<keyword evidence="3" id="KW-1185">Reference proteome</keyword>
<evidence type="ECO:0000256" key="1">
    <source>
        <dbReference type="SAM" id="Phobius"/>
    </source>
</evidence>
<feature type="transmembrane region" description="Helical" evidence="1">
    <location>
        <begin position="12"/>
        <end position="29"/>
    </location>
</feature>
<name>A0ABS5QZI9_9LACO</name>
<evidence type="ECO:0000313" key="3">
    <source>
        <dbReference type="Proteomes" id="UP001519504"/>
    </source>
</evidence>
<dbReference type="EMBL" id="JAAMFK010000003">
    <property type="protein sequence ID" value="MBS9338589.1"/>
    <property type="molecule type" value="Genomic_DNA"/>
</dbReference>
<reference evidence="2 3" key="1">
    <citation type="submission" date="2020-02" db="EMBL/GenBank/DDBJ databases">
        <title>Fructobacillus sp. isolated from paper mulberry of Taiwan.</title>
        <authorList>
            <person name="Lin S.-T."/>
        </authorList>
    </citation>
    <scope>NUCLEOTIDE SEQUENCE [LARGE SCALE GENOMIC DNA]</scope>
    <source>
        <strain evidence="2 3">M2-14</strain>
    </source>
</reference>
<feature type="transmembrane region" description="Helical" evidence="1">
    <location>
        <begin position="66"/>
        <end position="87"/>
    </location>
</feature>
<accession>A0ABS5QZI9</accession>
<feature type="transmembrane region" description="Helical" evidence="1">
    <location>
        <begin position="35"/>
        <end position="54"/>
    </location>
</feature>
<dbReference type="InterPro" id="IPR049713">
    <property type="entry name" value="Pr6Pr-like"/>
</dbReference>
<proteinExistence type="predicted"/>
<gene>
    <name evidence="2" type="ORF">G6R29_02935</name>
</gene>
<keyword evidence="1" id="KW-1133">Transmembrane helix</keyword>